<organism evidence="10 11">
    <name type="scientific">Denitratisoma oestradiolicum</name>
    <dbReference type="NCBI Taxonomy" id="311182"/>
    <lineage>
        <taxon>Bacteria</taxon>
        <taxon>Pseudomonadati</taxon>
        <taxon>Pseudomonadota</taxon>
        <taxon>Betaproteobacteria</taxon>
        <taxon>Nitrosomonadales</taxon>
        <taxon>Sterolibacteriaceae</taxon>
        <taxon>Denitratisoma</taxon>
    </lineage>
</organism>
<accession>A0A6S6Y1Y7</accession>
<dbReference type="AlphaFoldDB" id="A0A6S6Y1Y7"/>
<comment type="cofactor">
    <cofactor evidence="1 6">
        <name>FAD</name>
        <dbReference type="ChEBI" id="CHEBI:57692"/>
    </cofactor>
</comment>
<evidence type="ECO:0000256" key="6">
    <source>
        <dbReference type="RuleBase" id="RU362125"/>
    </source>
</evidence>
<dbReference type="InterPro" id="IPR009100">
    <property type="entry name" value="AcylCoA_DH/oxidase_NM_dom_sf"/>
</dbReference>
<keyword evidence="4 6" id="KW-0274">FAD</keyword>
<dbReference type="PANTHER" id="PTHR43292:SF3">
    <property type="entry name" value="ACYL-COA DEHYDROGENASE FADE29"/>
    <property type="match status" value="1"/>
</dbReference>
<evidence type="ECO:0000259" key="9">
    <source>
        <dbReference type="Pfam" id="PF02771"/>
    </source>
</evidence>
<proteinExistence type="inferred from homology"/>
<dbReference type="InterPro" id="IPR006091">
    <property type="entry name" value="Acyl-CoA_Oxase/DH_mid-dom"/>
</dbReference>
<evidence type="ECO:0000313" key="10">
    <source>
        <dbReference type="EMBL" id="CAB1369214.1"/>
    </source>
</evidence>
<dbReference type="GO" id="GO:0016627">
    <property type="term" value="F:oxidoreductase activity, acting on the CH-CH group of donors"/>
    <property type="evidence" value="ECO:0007669"/>
    <property type="project" value="InterPro"/>
</dbReference>
<dbReference type="InterPro" id="IPR052161">
    <property type="entry name" value="Mycobact_Acyl-CoA_DH"/>
</dbReference>
<dbReference type="Pfam" id="PF02771">
    <property type="entry name" value="Acyl-CoA_dh_N"/>
    <property type="match status" value="1"/>
</dbReference>
<dbReference type="Pfam" id="PF02770">
    <property type="entry name" value="Acyl-CoA_dh_M"/>
    <property type="match status" value="1"/>
</dbReference>
<reference evidence="10 11" key="1">
    <citation type="submission" date="2020-03" db="EMBL/GenBank/DDBJ databases">
        <authorList>
            <consortium name="Genoscope - CEA"/>
            <person name="William W."/>
        </authorList>
    </citation>
    <scope>NUCLEOTIDE SEQUENCE [LARGE SCALE GENOMIC DNA]</scope>
    <source>
        <strain evidence="11">DSM 16959</strain>
    </source>
</reference>
<dbReference type="OrthoDB" id="9770681at2"/>
<evidence type="ECO:0000256" key="4">
    <source>
        <dbReference type="ARBA" id="ARBA00022827"/>
    </source>
</evidence>
<evidence type="ECO:0000256" key="1">
    <source>
        <dbReference type="ARBA" id="ARBA00001974"/>
    </source>
</evidence>
<name>A0A6S6Y1Y7_9PROT</name>
<dbReference type="FunFam" id="2.40.110.10:FF:000011">
    <property type="entry name" value="Acyl-CoA dehydrogenase FadE34"/>
    <property type="match status" value="1"/>
</dbReference>
<keyword evidence="5 6" id="KW-0560">Oxidoreductase</keyword>
<dbReference type="Gene3D" id="2.40.110.10">
    <property type="entry name" value="Butyryl-CoA Dehydrogenase, subunit A, domain 2"/>
    <property type="match status" value="1"/>
</dbReference>
<dbReference type="InterPro" id="IPR009075">
    <property type="entry name" value="AcylCo_DH/oxidase_C"/>
</dbReference>
<dbReference type="RefSeq" id="WP_145769198.1">
    <property type="nucleotide sequence ID" value="NZ_LR778301.1"/>
</dbReference>
<dbReference type="SUPFAM" id="SSF47203">
    <property type="entry name" value="Acyl-CoA dehydrogenase C-terminal domain-like"/>
    <property type="match status" value="1"/>
</dbReference>
<keyword evidence="3 6" id="KW-0285">Flavoprotein</keyword>
<dbReference type="EMBL" id="LR778301">
    <property type="protein sequence ID" value="CAB1369214.1"/>
    <property type="molecule type" value="Genomic_DNA"/>
</dbReference>
<dbReference type="Pfam" id="PF00441">
    <property type="entry name" value="Acyl-CoA_dh_1"/>
    <property type="match status" value="1"/>
</dbReference>
<dbReference type="GO" id="GO:0050660">
    <property type="term" value="F:flavin adenine dinucleotide binding"/>
    <property type="evidence" value="ECO:0007669"/>
    <property type="project" value="InterPro"/>
</dbReference>
<dbReference type="Gene3D" id="1.10.540.10">
    <property type="entry name" value="Acyl-CoA dehydrogenase/oxidase, N-terminal domain"/>
    <property type="match status" value="1"/>
</dbReference>
<dbReference type="InterPro" id="IPR037069">
    <property type="entry name" value="AcylCoA_DH/ox_N_sf"/>
</dbReference>
<evidence type="ECO:0000256" key="3">
    <source>
        <dbReference type="ARBA" id="ARBA00022630"/>
    </source>
</evidence>
<dbReference type="InterPro" id="IPR013786">
    <property type="entry name" value="AcylCoA_DH/ox_N"/>
</dbReference>
<evidence type="ECO:0000313" key="11">
    <source>
        <dbReference type="Proteomes" id="UP000515733"/>
    </source>
</evidence>
<dbReference type="SUPFAM" id="SSF56645">
    <property type="entry name" value="Acyl-CoA dehydrogenase NM domain-like"/>
    <property type="match status" value="1"/>
</dbReference>
<evidence type="ECO:0000259" key="8">
    <source>
        <dbReference type="Pfam" id="PF02770"/>
    </source>
</evidence>
<evidence type="ECO:0008006" key="12">
    <source>
        <dbReference type="Google" id="ProtNLM"/>
    </source>
</evidence>
<feature type="domain" description="Acyl-CoA oxidase/dehydrogenase middle" evidence="8">
    <location>
        <begin position="129"/>
        <end position="223"/>
    </location>
</feature>
<dbReference type="Proteomes" id="UP000515733">
    <property type="component" value="Chromosome"/>
</dbReference>
<gene>
    <name evidence="10" type="ORF">DENOEST_2049</name>
</gene>
<dbReference type="Gene3D" id="1.20.140.10">
    <property type="entry name" value="Butyryl-CoA Dehydrogenase, subunit A, domain 3"/>
    <property type="match status" value="1"/>
</dbReference>
<dbReference type="InterPro" id="IPR036250">
    <property type="entry name" value="AcylCo_DH-like_C"/>
</dbReference>
<evidence type="ECO:0000256" key="5">
    <source>
        <dbReference type="ARBA" id="ARBA00023002"/>
    </source>
</evidence>
<dbReference type="InterPro" id="IPR046373">
    <property type="entry name" value="Acyl-CoA_Oxase/DH_mid-dom_sf"/>
</dbReference>
<protein>
    <recommendedName>
        <fullName evidence="12">Acyl-CoA dehydrogenase</fullName>
    </recommendedName>
</protein>
<sequence>MNELDTFRAEVRAWLEANYPPSLRTPPQEGEIPMASSKIEFKSEDARLWYERMRDKGWLAPDWPTAFGGAGLDSARTRIVEVELTRAGCRPPLVSLGIWMIGPVLLEFGTDEQKSTFLPGTGRGEIGWCQGFSEPNAGSDLASLKMSAVREGDDFIVNGSKIWTSYAFLADQMYALVRTSNEGTKQQGITMVLIDMKASGVTVRPIDLISGKSSFCQVFFDNVRVPVKNMVGPLNGGWGVAKRLLTFERKAMSKFAELNLPGPSLVPVVKKALGDANGRISSAVMRDKVAGLEIETHVQGLTQQRIVEMMKSGKDVTNVSATMKYQLSDTLKKGSETMVAALGLQGLGWESEGFAKDELEATKQWLNDKAHSIAGGSSEVQLNIIAKRVLGLPE</sequence>
<evidence type="ECO:0000259" key="7">
    <source>
        <dbReference type="Pfam" id="PF00441"/>
    </source>
</evidence>
<comment type="similarity">
    <text evidence="2 6">Belongs to the acyl-CoA dehydrogenase family.</text>
</comment>
<dbReference type="GO" id="GO:0005886">
    <property type="term" value="C:plasma membrane"/>
    <property type="evidence" value="ECO:0007669"/>
    <property type="project" value="TreeGrafter"/>
</dbReference>
<dbReference type="KEGG" id="doe:DENOEST_2049"/>
<feature type="domain" description="Acyl-CoA dehydrogenase/oxidase C-terminal" evidence="7">
    <location>
        <begin position="236"/>
        <end position="390"/>
    </location>
</feature>
<evidence type="ECO:0000256" key="2">
    <source>
        <dbReference type="ARBA" id="ARBA00009347"/>
    </source>
</evidence>
<dbReference type="PANTHER" id="PTHR43292">
    <property type="entry name" value="ACYL-COA DEHYDROGENASE"/>
    <property type="match status" value="1"/>
</dbReference>
<keyword evidence="11" id="KW-1185">Reference proteome</keyword>
<feature type="domain" description="Acyl-CoA dehydrogenase/oxidase N-terminal" evidence="9">
    <location>
        <begin position="3"/>
        <end position="125"/>
    </location>
</feature>